<evidence type="ECO:0000256" key="1">
    <source>
        <dbReference type="SAM" id="Coils"/>
    </source>
</evidence>
<keyword evidence="1" id="KW-0175">Coiled coil</keyword>
<keyword evidence="3" id="KW-1185">Reference proteome</keyword>
<dbReference type="AlphaFoldDB" id="A0A1V9Y7F1"/>
<protein>
    <submittedName>
        <fullName evidence="2">Uncharacterized protein</fullName>
    </submittedName>
</protein>
<dbReference type="OrthoDB" id="71601at2759"/>
<sequence>METRRKSYEPTSTAQYYESIADCVGFNASIDRQRSYEGKRRALVQSVGYEAVLNRSKRTQLSFTSYPSPSTTSTSSMSTLKPAPISVKMPQTYPTMMDPKNLAIKYGKLPGAPTTLKPMPTDDSKVAFAIGNEVVIKAADKLAAYGLSQLTGKKGKVISVPNVKGQFLYGVMFDNTLQHVPVEALALASDSTATSQQGQVKLPAASQLKIEHSFHMHRLMQDQFKEIQALQKQHAEYRQANNTAAMAEVQKSLSVLRNLHLTQIRTLKAKQEEELRQKEIT</sequence>
<evidence type="ECO:0000313" key="2">
    <source>
        <dbReference type="EMBL" id="OQR81629.1"/>
    </source>
</evidence>
<reference evidence="2 3" key="1">
    <citation type="journal article" date="2014" name="Genome Biol. Evol.">
        <title>The secreted proteins of Achlya hypogyna and Thraustotheca clavata identify the ancestral oomycete secretome and reveal gene acquisitions by horizontal gene transfer.</title>
        <authorList>
            <person name="Misner I."/>
            <person name="Blouin N."/>
            <person name="Leonard G."/>
            <person name="Richards T.A."/>
            <person name="Lane C.E."/>
        </authorList>
    </citation>
    <scope>NUCLEOTIDE SEQUENCE [LARGE SCALE GENOMIC DNA]</scope>
    <source>
        <strain evidence="2 3">ATCC 34112</strain>
    </source>
</reference>
<organism evidence="2 3">
    <name type="scientific">Thraustotheca clavata</name>
    <dbReference type="NCBI Taxonomy" id="74557"/>
    <lineage>
        <taxon>Eukaryota</taxon>
        <taxon>Sar</taxon>
        <taxon>Stramenopiles</taxon>
        <taxon>Oomycota</taxon>
        <taxon>Saprolegniomycetes</taxon>
        <taxon>Saprolegniales</taxon>
        <taxon>Achlyaceae</taxon>
        <taxon>Thraustotheca</taxon>
    </lineage>
</organism>
<gene>
    <name evidence="2" type="ORF">THRCLA_11559</name>
</gene>
<name>A0A1V9Y7F1_9STRA</name>
<dbReference type="Proteomes" id="UP000243217">
    <property type="component" value="Unassembled WGS sequence"/>
</dbReference>
<proteinExistence type="predicted"/>
<comment type="caution">
    <text evidence="2">The sequence shown here is derived from an EMBL/GenBank/DDBJ whole genome shotgun (WGS) entry which is preliminary data.</text>
</comment>
<feature type="coiled-coil region" evidence="1">
    <location>
        <begin position="220"/>
        <end position="281"/>
    </location>
</feature>
<evidence type="ECO:0000313" key="3">
    <source>
        <dbReference type="Proteomes" id="UP000243217"/>
    </source>
</evidence>
<accession>A0A1V9Y7F1</accession>
<dbReference type="EMBL" id="JNBS01004940">
    <property type="protein sequence ID" value="OQR81629.1"/>
    <property type="molecule type" value="Genomic_DNA"/>
</dbReference>